<evidence type="ECO:0000259" key="13">
    <source>
        <dbReference type="Pfam" id="PF01207"/>
    </source>
</evidence>
<evidence type="ECO:0000256" key="12">
    <source>
        <dbReference type="PIRSR" id="PIRSR006621-2"/>
    </source>
</evidence>
<keyword evidence="5 9" id="KW-0819">tRNA processing</keyword>
<dbReference type="EC" id="1.3.1.-" evidence="9"/>
<comment type="similarity">
    <text evidence="10">Belongs to the dus family.</text>
</comment>
<dbReference type="GO" id="GO:0017150">
    <property type="term" value="F:tRNA dihydrouridine synthase activity"/>
    <property type="evidence" value="ECO:0007669"/>
    <property type="project" value="UniProtKB-UniRule"/>
</dbReference>
<dbReference type="SUPFAM" id="SSF51395">
    <property type="entry name" value="FMN-linked oxidoreductases"/>
    <property type="match status" value="1"/>
</dbReference>
<feature type="site" description="Interacts with tRNA" evidence="9">
    <location>
        <position position="177"/>
    </location>
</feature>
<comment type="function">
    <text evidence="9">Catalyzes the synthesis of 5,6-dihydrouridine (D), a modified base found in the D-loop of most tRNAs, via the reduction of the C5-C6 double bond in target uridines. Specifically modifies U16 in tRNAs.</text>
</comment>
<dbReference type="PROSITE" id="PS01136">
    <property type="entry name" value="UPF0034"/>
    <property type="match status" value="1"/>
</dbReference>
<dbReference type="PANTHER" id="PTHR11082:SF26">
    <property type="entry name" value="TRNA-DIHYDROURIDINE(16) SYNTHASE"/>
    <property type="match status" value="1"/>
</dbReference>
<feature type="site" description="Interacts with tRNA; defines subfamily-specific binding signature" evidence="9">
    <location>
        <position position="36"/>
    </location>
</feature>
<feature type="binding site" evidence="12">
    <location>
        <position position="169"/>
    </location>
    <ligand>
        <name>FMN</name>
        <dbReference type="ChEBI" id="CHEBI:58210"/>
    </ligand>
</feature>
<proteinExistence type="inferred from homology"/>
<dbReference type="InterPro" id="IPR018517">
    <property type="entry name" value="tRNA_hU_synthase_CS"/>
</dbReference>
<evidence type="ECO:0000256" key="8">
    <source>
        <dbReference type="ARBA" id="ARBA00023002"/>
    </source>
</evidence>
<dbReference type="HAMAP" id="MF_02043">
    <property type="entry name" value="DusC_subfam"/>
    <property type="match status" value="1"/>
</dbReference>
<evidence type="ECO:0000256" key="3">
    <source>
        <dbReference type="ARBA" id="ARBA00022630"/>
    </source>
</evidence>
<feature type="binding site" evidence="9 12">
    <location>
        <begin position="224"/>
        <end position="225"/>
    </location>
    <ligand>
        <name>FMN</name>
        <dbReference type="ChEBI" id="CHEBI:58210"/>
    </ligand>
</feature>
<dbReference type="InterPro" id="IPR013785">
    <property type="entry name" value="Aldolase_TIM"/>
</dbReference>
<keyword evidence="8 9" id="KW-0560">Oxidoreductase</keyword>
<evidence type="ECO:0000256" key="2">
    <source>
        <dbReference type="ARBA" id="ARBA00022555"/>
    </source>
</evidence>
<feature type="site" description="Interacts with tRNA" evidence="9">
    <location>
        <position position="96"/>
    </location>
</feature>
<evidence type="ECO:0000256" key="4">
    <source>
        <dbReference type="ARBA" id="ARBA00022643"/>
    </source>
</evidence>
<keyword evidence="12" id="KW-0547">Nucleotide-binding</keyword>
<feature type="domain" description="DUS-like FMN-binding" evidence="13">
    <location>
        <begin position="5"/>
        <end position="243"/>
    </location>
</feature>
<dbReference type="InterPro" id="IPR042270">
    <property type="entry name" value="DusC_C"/>
</dbReference>
<feature type="binding site" evidence="9 12">
    <location>
        <position position="69"/>
    </location>
    <ligand>
        <name>FMN</name>
        <dbReference type="ChEBI" id="CHEBI:58210"/>
    </ligand>
</feature>
<feature type="binding site" evidence="9 12">
    <location>
        <position position="140"/>
    </location>
    <ligand>
        <name>FMN</name>
        <dbReference type="ChEBI" id="CHEBI:58210"/>
    </ligand>
</feature>
<keyword evidence="2 9" id="KW-0820">tRNA-binding</keyword>
<dbReference type="InterPro" id="IPR035587">
    <property type="entry name" value="DUS-like_FMN-bd"/>
</dbReference>
<dbReference type="AlphaFoldDB" id="A0A9D7I924"/>
<comment type="similarity">
    <text evidence="9">Belongs to the Dus family. DusC subfamily.</text>
</comment>
<keyword evidence="7 9" id="KW-0694">RNA-binding</keyword>
<dbReference type="InterPro" id="IPR032886">
    <property type="entry name" value="DusC"/>
</dbReference>
<reference evidence="14" key="1">
    <citation type="submission" date="2020-10" db="EMBL/GenBank/DDBJ databases">
        <title>Connecting structure to function with the recovery of over 1000 high-quality activated sludge metagenome-assembled genomes encoding full-length rRNA genes using long-read sequencing.</title>
        <authorList>
            <person name="Singleton C.M."/>
            <person name="Petriglieri F."/>
            <person name="Kristensen J.M."/>
            <person name="Kirkegaard R.H."/>
            <person name="Michaelsen T.Y."/>
            <person name="Andersen M.H."/>
            <person name="Karst S.M."/>
            <person name="Dueholm M.S."/>
            <person name="Nielsen P.H."/>
            <person name="Albertsen M."/>
        </authorList>
    </citation>
    <scope>NUCLEOTIDE SEQUENCE</scope>
    <source>
        <strain evidence="14">EsbW_18-Q3-R4-48_MAXAC.044</strain>
    </source>
</reference>
<gene>
    <name evidence="9" type="primary">dusC</name>
    <name evidence="14" type="ORF">IPJ48_11740</name>
</gene>
<dbReference type="GO" id="GO:0000049">
    <property type="term" value="F:tRNA binding"/>
    <property type="evidence" value="ECO:0007669"/>
    <property type="project" value="UniProtKB-UniRule"/>
</dbReference>
<dbReference type="Proteomes" id="UP000886602">
    <property type="component" value="Unassembled WGS sequence"/>
</dbReference>
<evidence type="ECO:0000256" key="9">
    <source>
        <dbReference type="HAMAP-Rule" id="MF_02043"/>
    </source>
</evidence>
<feature type="active site" description="Proton donor" evidence="9 11">
    <location>
        <position position="99"/>
    </location>
</feature>
<dbReference type="PANTHER" id="PTHR11082">
    <property type="entry name" value="TRNA-DIHYDROURIDINE SYNTHASE"/>
    <property type="match status" value="1"/>
</dbReference>
<dbReference type="EMBL" id="JADJNC010000017">
    <property type="protein sequence ID" value="MBK7423708.1"/>
    <property type="molecule type" value="Genomic_DNA"/>
</dbReference>
<dbReference type="CDD" id="cd02801">
    <property type="entry name" value="DUS_like_FMN"/>
    <property type="match status" value="1"/>
</dbReference>
<evidence type="ECO:0000256" key="7">
    <source>
        <dbReference type="ARBA" id="ARBA00022884"/>
    </source>
</evidence>
<comment type="caution">
    <text evidence="14">The sequence shown here is derived from an EMBL/GenBank/DDBJ whole genome shotgun (WGS) entry which is preliminary data.</text>
</comment>
<protein>
    <recommendedName>
        <fullName evidence="9">tRNA-dihydrouridine(16) synthase</fullName>
        <ecNumber evidence="9">1.3.1.-</ecNumber>
    </recommendedName>
    <alternativeName>
        <fullName evidence="9">U16-specific dihydrouridine synthase</fullName>
        <shortName evidence="9">U16-specific Dus</shortName>
    </alternativeName>
    <alternativeName>
        <fullName evidence="9">tRNA-dihydrouridine synthase C</fullName>
    </alternativeName>
</protein>
<keyword evidence="3 9" id="KW-0285">Flavoprotein</keyword>
<keyword evidence="6 9" id="KW-0521">NADP</keyword>
<dbReference type="Gene3D" id="3.20.20.70">
    <property type="entry name" value="Aldolase class I"/>
    <property type="match status" value="1"/>
</dbReference>
<evidence type="ECO:0000256" key="5">
    <source>
        <dbReference type="ARBA" id="ARBA00022694"/>
    </source>
</evidence>
<organism evidence="14 15">
    <name type="scientific">Candidatus Propionivibrio dominans</name>
    <dbReference type="NCBI Taxonomy" id="2954373"/>
    <lineage>
        <taxon>Bacteria</taxon>
        <taxon>Pseudomonadati</taxon>
        <taxon>Pseudomonadota</taxon>
        <taxon>Betaproteobacteria</taxon>
        <taxon>Rhodocyclales</taxon>
        <taxon>Rhodocyclaceae</taxon>
        <taxon>Propionivibrio</taxon>
    </lineage>
</organism>
<comment type="caution">
    <text evidence="9">Lacks conserved residue(s) required for the propagation of feature annotation.</text>
</comment>
<dbReference type="Gene3D" id="1.20.225.30">
    <property type="entry name" value="Dihydrouridine synthase, C-terminal recognition domain"/>
    <property type="match status" value="1"/>
</dbReference>
<dbReference type="Pfam" id="PF01207">
    <property type="entry name" value="Dus"/>
    <property type="match status" value="1"/>
</dbReference>
<feature type="binding site" evidence="9">
    <location>
        <begin position="200"/>
        <end position="202"/>
    </location>
    <ligand>
        <name>FMN</name>
        <dbReference type="ChEBI" id="CHEBI:58210"/>
    </ligand>
</feature>
<dbReference type="InterPro" id="IPR001269">
    <property type="entry name" value="DUS_fam"/>
</dbReference>
<evidence type="ECO:0000256" key="6">
    <source>
        <dbReference type="ARBA" id="ARBA00022857"/>
    </source>
</evidence>
<comment type="cofactor">
    <cofactor evidence="1 9 10 12">
        <name>FMN</name>
        <dbReference type="ChEBI" id="CHEBI:58210"/>
    </cofactor>
</comment>
<keyword evidence="4 9" id="KW-0288">FMN</keyword>
<evidence type="ECO:0000256" key="1">
    <source>
        <dbReference type="ARBA" id="ARBA00001917"/>
    </source>
</evidence>
<dbReference type="GO" id="GO:0010181">
    <property type="term" value="F:FMN binding"/>
    <property type="evidence" value="ECO:0007669"/>
    <property type="project" value="UniProtKB-UniRule"/>
</dbReference>
<name>A0A9D7I924_9RHOO</name>
<accession>A0A9D7I924</accession>
<comment type="catalytic activity">
    <reaction evidence="9">
        <text>5,6-dihydrouridine(16) in tRNA + NAD(+) = uridine(16) in tRNA + NADH + H(+)</text>
        <dbReference type="Rhea" id="RHEA:53380"/>
        <dbReference type="Rhea" id="RHEA-COMP:13543"/>
        <dbReference type="Rhea" id="RHEA-COMP:13544"/>
        <dbReference type="ChEBI" id="CHEBI:15378"/>
        <dbReference type="ChEBI" id="CHEBI:57540"/>
        <dbReference type="ChEBI" id="CHEBI:57945"/>
        <dbReference type="ChEBI" id="CHEBI:65315"/>
        <dbReference type="ChEBI" id="CHEBI:74443"/>
    </reaction>
</comment>
<dbReference type="PIRSF" id="PIRSF006621">
    <property type="entry name" value="Dus"/>
    <property type="match status" value="1"/>
</dbReference>
<evidence type="ECO:0000313" key="14">
    <source>
        <dbReference type="EMBL" id="MBK7423708.1"/>
    </source>
</evidence>
<feature type="site" description="Interacts with tRNA; defines subfamily-specific binding signature" evidence="9">
    <location>
        <position position="303"/>
    </location>
</feature>
<dbReference type="GO" id="GO:0050660">
    <property type="term" value="F:flavin adenine dinucleotide binding"/>
    <property type="evidence" value="ECO:0007669"/>
    <property type="project" value="InterPro"/>
</dbReference>
<sequence length="331" mass="36449">MGKILLAPMEGLADKVLRDVLTRIGGYDGAVTEFVRVSGNLLPQRTFLRLCPELANGSRTHAGTPLVVQLLGSDPACMADNAGQLAELAPAGIDLNFGCPAPTVNRHGGGAMLLDDPERMRRIVLAVRMAVPQAIPVSAKMRLGVCDTGKALECALALEDGGVSSLVVHARTRDDGYRPPAHWEWVARIRETVQVPVIANGEVWTAEDYLRCRAVSACDDVMIGRGAVADPFLARRIRALNAGDRITEQRNVDWLEFLPLLAEYWQQVQARVEGRHAPGRLKLWLNSLRRTFVEAEALYWAVRPLRDVRQTSRMLEQHAVPLWRGVLPHAA</sequence>
<comment type="catalytic activity">
    <reaction evidence="9">
        <text>5,6-dihydrouridine(16) in tRNA + NADP(+) = uridine(16) in tRNA + NADPH + H(+)</text>
        <dbReference type="Rhea" id="RHEA:53376"/>
        <dbReference type="Rhea" id="RHEA-COMP:13543"/>
        <dbReference type="Rhea" id="RHEA-COMP:13544"/>
        <dbReference type="ChEBI" id="CHEBI:15378"/>
        <dbReference type="ChEBI" id="CHEBI:57783"/>
        <dbReference type="ChEBI" id="CHEBI:58349"/>
        <dbReference type="ChEBI" id="CHEBI:65315"/>
        <dbReference type="ChEBI" id="CHEBI:74443"/>
    </reaction>
</comment>
<evidence type="ECO:0000313" key="15">
    <source>
        <dbReference type="Proteomes" id="UP000886602"/>
    </source>
</evidence>
<evidence type="ECO:0000256" key="11">
    <source>
        <dbReference type="PIRSR" id="PIRSR006621-1"/>
    </source>
</evidence>
<evidence type="ECO:0000256" key="10">
    <source>
        <dbReference type="PIRNR" id="PIRNR006621"/>
    </source>
</evidence>
<feature type="site" description="Interacts with tRNA; defines subfamily-specific binding signature" evidence="9">
    <location>
        <position position="282"/>
    </location>
</feature>
<feature type="site" description="Interacts with tRNA; defines subfamily-specific binding signature" evidence="9">
    <location>
        <position position="280"/>
    </location>
</feature>